<dbReference type="RefSeq" id="WP_091482828.1">
    <property type="nucleotide sequence ID" value="NZ_BJYC01000020.1"/>
</dbReference>
<name>A0A1H7P4E2_9LACT</name>
<dbReference type="EMBL" id="FNZU01000017">
    <property type="protein sequence ID" value="SEL30469.1"/>
    <property type="molecule type" value="Genomic_DNA"/>
</dbReference>
<evidence type="ECO:0000313" key="9">
    <source>
        <dbReference type="EMBL" id="SEL30469.1"/>
    </source>
</evidence>
<dbReference type="InterPro" id="IPR013786">
    <property type="entry name" value="AcylCoA_DH/ox_N"/>
</dbReference>
<dbReference type="AlphaFoldDB" id="A0A1H7P4E2"/>
<dbReference type="Gene3D" id="2.40.110.10">
    <property type="entry name" value="Butyryl-CoA Dehydrogenase, subunit A, domain 2"/>
    <property type="match status" value="1"/>
</dbReference>
<feature type="domain" description="Acyl-CoA oxidase/dehydrogenase middle" evidence="7">
    <location>
        <begin position="146"/>
        <end position="239"/>
    </location>
</feature>
<dbReference type="InterPro" id="IPR009100">
    <property type="entry name" value="AcylCoA_DH/oxidase_NM_dom_sf"/>
</dbReference>
<dbReference type="Pfam" id="PF00441">
    <property type="entry name" value="Acyl-CoA_dh_1"/>
    <property type="match status" value="1"/>
</dbReference>
<dbReference type="Pfam" id="PF02770">
    <property type="entry name" value="Acyl-CoA_dh_M"/>
    <property type="match status" value="1"/>
</dbReference>
<evidence type="ECO:0000259" key="8">
    <source>
        <dbReference type="Pfam" id="PF02771"/>
    </source>
</evidence>
<dbReference type="STRING" id="426702.SAMN04488099_11732"/>
<dbReference type="InterPro" id="IPR045008">
    <property type="entry name" value="ACX4-like"/>
</dbReference>
<dbReference type="PROSITE" id="PS00073">
    <property type="entry name" value="ACYL_COA_DH_2"/>
    <property type="match status" value="1"/>
</dbReference>
<protein>
    <submittedName>
        <fullName evidence="9">Glutaryl-CoA dehydrogenase</fullName>
    </submittedName>
</protein>
<dbReference type="Proteomes" id="UP000199081">
    <property type="component" value="Unassembled WGS sequence"/>
</dbReference>
<dbReference type="InterPro" id="IPR037069">
    <property type="entry name" value="AcylCoA_DH/ox_N_sf"/>
</dbReference>
<dbReference type="GO" id="GO:0050660">
    <property type="term" value="F:flavin adenine dinucleotide binding"/>
    <property type="evidence" value="ECO:0007669"/>
    <property type="project" value="InterPro"/>
</dbReference>
<evidence type="ECO:0000256" key="1">
    <source>
        <dbReference type="ARBA" id="ARBA00001974"/>
    </source>
</evidence>
<dbReference type="SUPFAM" id="SSF56645">
    <property type="entry name" value="Acyl-CoA dehydrogenase NM domain-like"/>
    <property type="match status" value="1"/>
</dbReference>
<dbReference type="SUPFAM" id="SSF47203">
    <property type="entry name" value="Acyl-CoA dehydrogenase C-terminal domain-like"/>
    <property type="match status" value="1"/>
</dbReference>
<organism evidence="9 10">
    <name type="scientific">Alkalibacterium pelagium</name>
    <dbReference type="NCBI Taxonomy" id="426702"/>
    <lineage>
        <taxon>Bacteria</taxon>
        <taxon>Bacillati</taxon>
        <taxon>Bacillota</taxon>
        <taxon>Bacilli</taxon>
        <taxon>Lactobacillales</taxon>
        <taxon>Carnobacteriaceae</taxon>
        <taxon>Alkalibacterium</taxon>
    </lineage>
</organism>
<feature type="domain" description="Acyl-CoA dehydrogenase/oxidase N-terminal" evidence="8">
    <location>
        <begin position="30"/>
        <end position="140"/>
    </location>
</feature>
<comment type="cofactor">
    <cofactor evidence="1 5">
        <name>FAD</name>
        <dbReference type="ChEBI" id="CHEBI:57692"/>
    </cofactor>
</comment>
<dbReference type="GO" id="GO:0003995">
    <property type="term" value="F:acyl-CoA dehydrogenase activity"/>
    <property type="evidence" value="ECO:0007669"/>
    <property type="project" value="InterPro"/>
</dbReference>
<dbReference type="Gene3D" id="1.20.140.10">
    <property type="entry name" value="Butyryl-CoA Dehydrogenase, subunit A, domain 3"/>
    <property type="match status" value="1"/>
</dbReference>
<dbReference type="InterPro" id="IPR036250">
    <property type="entry name" value="AcylCo_DH-like_C"/>
</dbReference>
<evidence type="ECO:0000256" key="2">
    <source>
        <dbReference type="ARBA" id="ARBA00009347"/>
    </source>
</evidence>
<keyword evidence="3 5" id="KW-0285">Flavoprotein</keyword>
<keyword evidence="4 5" id="KW-0274">FAD</keyword>
<dbReference type="OrthoDB" id="9802447at2"/>
<dbReference type="PANTHER" id="PTHR43188:SF1">
    <property type="entry name" value="ACYL-COA DEHYDROGENASE"/>
    <property type="match status" value="1"/>
</dbReference>
<evidence type="ECO:0000259" key="7">
    <source>
        <dbReference type="Pfam" id="PF02770"/>
    </source>
</evidence>
<evidence type="ECO:0000256" key="5">
    <source>
        <dbReference type="RuleBase" id="RU362125"/>
    </source>
</evidence>
<feature type="domain" description="Acyl-CoA dehydrogenase/oxidase C-terminal" evidence="6">
    <location>
        <begin position="258"/>
        <end position="398"/>
    </location>
</feature>
<evidence type="ECO:0000313" key="10">
    <source>
        <dbReference type="Proteomes" id="UP000199081"/>
    </source>
</evidence>
<keyword evidence="10" id="KW-1185">Reference proteome</keyword>
<reference evidence="10" key="1">
    <citation type="submission" date="2016-10" db="EMBL/GenBank/DDBJ databases">
        <authorList>
            <person name="Varghese N."/>
            <person name="Submissions S."/>
        </authorList>
    </citation>
    <scope>NUCLEOTIDE SEQUENCE [LARGE SCALE GENOMIC DNA]</scope>
    <source>
        <strain evidence="10">DSM 19183</strain>
    </source>
</reference>
<dbReference type="InterPro" id="IPR009075">
    <property type="entry name" value="AcylCo_DH/oxidase_C"/>
</dbReference>
<keyword evidence="5" id="KW-0560">Oxidoreductase</keyword>
<comment type="similarity">
    <text evidence="2 5">Belongs to the acyl-CoA dehydrogenase family.</text>
</comment>
<accession>A0A1H7P4E2</accession>
<dbReference type="InterPro" id="IPR006091">
    <property type="entry name" value="Acyl-CoA_Oxase/DH_mid-dom"/>
</dbReference>
<sequence length="405" mass="45589">MEATIRKESIDAKEFYPTDLYEYSSQLTDGELEVLQDMRTALEEHVYPVINEHYEKAKFPYEAWNEVAKSRFMDDPKLFEGRDNELKTSELFNVFRYFELAKMDPSIATYYTVHGGLFYASLLYGGSQEQIDRWAPKVKSFEYSTCFGLTEPDHGSDIAGGLATSARKEGDYWILNGEKRWIGGADKADEIVIFARDEADNQVKAFVVSGKSEGLSVENIRNKISLRMLANGHITMKDVKVEDDRRLVNVNSFKDVAAILRTTRADIAHLATGLAAGAFEAALRYVKQREQFGKKLGSFQLVQEKLAIMQANVNACLSYSVRLAQMQEEGKYIEVNSSLAKMHNALRMRETVALAREVVGGNGITLDTDVARFFTDAEAIYSYEGTHEINALIVGRFLTGKSAFI</sequence>
<dbReference type="GO" id="GO:0006635">
    <property type="term" value="P:fatty acid beta-oxidation"/>
    <property type="evidence" value="ECO:0007669"/>
    <property type="project" value="InterPro"/>
</dbReference>
<gene>
    <name evidence="9" type="ORF">SAMN04488099_11732</name>
</gene>
<evidence type="ECO:0000259" key="6">
    <source>
        <dbReference type="Pfam" id="PF00441"/>
    </source>
</evidence>
<dbReference type="Pfam" id="PF02771">
    <property type="entry name" value="Acyl-CoA_dh_N"/>
    <property type="match status" value="1"/>
</dbReference>
<dbReference type="Gene3D" id="1.10.540.10">
    <property type="entry name" value="Acyl-CoA dehydrogenase/oxidase, N-terminal domain"/>
    <property type="match status" value="1"/>
</dbReference>
<dbReference type="PANTHER" id="PTHR43188">
    <property type="entry name" value="ACYL-COENZYME A OXIDASE"/>
    <property type="match status" value="1"/>
</dbReference>
<evidence type="ECO:0000256" key="4">
    <source>
        <dbReference type="ARBA" id="ARBA00022827"/>
    </source>
</evidence>
<dbReference type="InterPro" id="IPR006089">
    <property type="entry name" value="Acyl-CoA_DH_CS"/>
</dbReference>
<evidence type="ECO:0000256" key="3">
    <source>
        <dbReference type="ARBA" id="ARBA00022630"/>
    </source>
</evidence>
<dbReference type="InterPro" id="IPR046373">
    <property type="entry name" value="Acyl-CoA_Oxase/DH_mid-dom_sf"/>
</dbReference>
<proteinExistence type="inferred from homology"/>